<keyword evidence="2" id="KW-1185">Reference proteome</keyword>
<gene>
    <name evidence="1" type="ORF">FWJ32_04020</name>
</gene>
<dbReference type="AlphaFoldDB" id="A0A5D8QE41"/>
<protein>
    <submittedName>
        <fullName evidence="1">Putative sporulation protein YtxC</fullName>
    </submittedName>
</protein>
<reference evidence="1 2" key="1">
    <citation type="submission" date="2019-08" db="EMBL/GenBank/DDBJ databases">
        <title>Calorimonas adulescens gen. nov., sp. nov., an anaerobic thermophilic bacterium from Sakhalin hot spring.</title>
        <authorList>
            <person name="Khomyakova M.A."/>
            <person name="Merkel A.Y."/>
            <person name="Novikov A."/>
            <person name="Bonch-Osmolovskaya E.A."/>
            <person name="Slobodkin A.I."/>
        </authorList>
    </citation>
    <scope>NUCLEOTIDE SEQUENCE [LARGE SCALE GENOMIC DNA]</scope>
    <source>
        <strain evidence="1 2">A05MB</strain>
    </source>
</reference>
<organism evidence="1 2">
    <name type="scientific">Calorimonas adulescens</name>
    <dbReference type="NCBI Taxonomy" id="2606906"/>
    <lineage>
        <taxon>Bacteria</taxon>
        <taxon>Bacillati</taxon>
        <taxon>Bacillota</taxon>
        <taxon>Clostridia</taxon>
        <taxon>Thermoanaerobacterales</taxon>
        <taxon>Thermoanaerobacteraceae</taxon>
        <taxon>Calorimonas</taxon>
    </lineage>
</organism>
<evidence type="ECO:0000313" key="2">
    <source>
        <dbReference type="Proteomes" id="UP000322976"/>
    </source>
</evidence>
<dbReference type="Proteomes" id="UP000322976">
    <property type="component" value="Unassembled WGS sequence"/>
</dbReference>
<sequence>MAYFSVILNDNRDEFLRQLCKGLARIKDGEFFKIKKQIVDKKTCIYSLECIDGYIPTRDSYNAAMGLIASTLSAYIVDVHEKTILKKVIDRYYYYFNKEEKEIIYANAISFSDEYNRELREYKIEGLRKSINDFLCEMHEINLEGFISFRGQNYLKCLREIADRAVDEYLMEREYNDFIKLLKYFVDLQSPKLDTINIIIKDDTYQLLDGDMNELDNHFIESAIQDSIEAEMNRDDILISFLLTMAPVKIYIHSVEKAVNKEIIETIINVFGGRVSICGGCNLCNDIRSMIKK</sequence>
<dbReference type="EMBL" id="VTPS01000004">
    <property type="protein sequence ID" value="TZE82772.1"/>
    <property type="molecule type" value="Genomic_DNA"/>
</dbReference>
<name>A0A5D8QE41_9THEO</name>
<dbReference type="InterPro" id="IPR014199">
    <property type="entry name" value="Spore_YtxC"/>
</dbReference>
<dbReference type="Pfam" id="PF08812">
    <property type="entry name" value="YtxC"/>
    <property type="match status" value="1"/>
</dbReference>
<accession>A0A5D8QE41</accession>
<evidence type="ECO:0000313" key="1">
    <source>
        <dbReference type="EMBL" id="TZE82772.1"/>
    </source>
</evidence>
<dbReference type="RefSeq" id="WP_149544685.1">
    <property type="nucleotide sequence ID" value="NZ_VTPS01000004.1"/>
</dbReference>
<comment type="caution">
    <text evidence="1">The sequence shown here is derived from an EMBL/GenBank/DDBJ whole genome shotgun (WGS) entry which is preliminary data.</text>
</comment>
<proteinExistence type="predicted"/>